<organism evidence="3 4">
    <name type="scientific">Laccaria amethystina LaAM-08-1</name>
    <dbReference type="NCBI Taxonomy" id="1095629"/>
    <lineage>
        <taxon>Eukaryota</taxon>
        <taxon>Fungi</taxon>
        <taxon>Dikarya</taxon>
        <taxon>Basidiomycota</taxon>
        <taxon>Agaricomycotina</taxon>
        <taxon>Agaricomycetes</taxon>
        <taxon>Agaricomycetidae</taxon>
        <taxon>Agaricales</taxon>
        <taxon>Agaricineae</taxon>
        <taxon>Hydnangiaceae</taxon>
        <taxon>Laccaria</taxon>
    </lineage>
</organism>
<evidence type="ECO:0000313" key="3">
    <source>
        <dbReference type="EMBL" id="KIK04438.1"/>
    </source>
</evidence>
<keyword evidence="2" id="KW-1133">Transmembrane helix</keyword>
<dbReference type="HOGENOM" id="CLU_156014_0_0_1"/>
<sequence>MANWIDFFSLFTTIAVIGGVVYGVIYIIEQVTTRIKSTKENLKAKGLDISHTGVSVKTQKRLDRQDYVDATQRGLIKVVNSSSFRRGGAASDPGGSSPDISRPTKVDRQDSMSSVKSGSSGEEKKKKKGLFGSRK</sequence>
<protein>
    <submittedName>
        <fullName evidence="3">Uncharacterized protein</fullName>
    </submittedName>
</protein>
<keyword evidence="2" id="KW-0472">Membrane</keyword>
<gene>
    <name evidence="3" type="ORF">K443DRAFT_675900</name>
</gene>
<keyword evidence="2" id="KW-0812">Transmembrane</keyword>
<dbReference type="EMBL" id="KN838569">
    <property type="protein sequence ID" value="KIK04438.1"/>
    <property type="molecule type" value="Genomic_DNA"/>
</dbReference>
<reference evidence="4" key="2">
    <citation type="submission" date="2015-01" db="EMBL/GenBank/DDBJ databases">
        <title>Evolutionary Origins and Diversification of the Mycorrhizal Mutualists.</title>
        <authorList>
            <consortium name="DOE Joint Genome Institute"/>
            <consortium name="Mycorrhizal Genomics Consortium"/>
            <person name="Kohler A."/>
            <person name="Kuo A."/>
            <person name="Nagy L.G."/>
            <person name="Floudas D."/>
            <person name="Copeland A."/>
            <person name="Barry K.W."/>
            <person name="Cichocki N."/>
            <person name="Veneault-Fourrey C."/>
            <person name="LaButti K."/>
            <person name="Lindquist E.A."/>
            <person name="Lipzen A."/>
            <person name="Lundell T."/>
            <person name="Morin E."/>
            <person name="Murat C."/>
            <person name="Riley R."/>
            <person name="Ohm R."/>
            <person name="Sun H."/>
            <person name="Tunlid A."/>
            <person name="Henrissat B."/>
            <person name="Grigoriev I.V."/>
            <person name="Hibbett D.S."/>
            <person name="Martin F."/>
        </authorList>
    </citation>
    <scope>NUCLEOTIDE SEQUENCE [LARGE SCALE GENOMIC DNA]</scope>
    <source>
        <strain evidence="4">LaAM-08-1</strain>
    </source>
</reference>
<evidence type="ECO:0000313" key="4">
    <source>
        <dbReference type="Proteomes" id="UP000054477"/>
    </source>
</evidence>
<dbReference type="AlphaFoldDB" id="A0A0C9Y8V3"/>
<proteinExistence type="predicted"/>
<feature type="compositionally biased region" description="Basic residues" evidence="1">
    <location>
        <begin position="125"/>
        <end position="135"/>
    </location>
</feature>
<name>A0A0C9Y8V3_9AGAR</name>
<evidence type="ECO:0000256" key="2">
    <source>
        <dbReference type="SAM" id="Phobius"/>
    </source>
</evidence>
<feature type="compositionally biased region" description="Low complexity" evidence="1">
    <location>
        <begin position="85"/>
        <end position="99"/>
    </location>
</feature>
<feature type="compositionally biased region" description="Low complexity" evidence="1">
    <location>
        <begin position="111"/>
        <end position="120"/>
    </location>
</feature>
<keyword evidence="4" id="KW-1185">Reference proteome</keyword>
<feature type="transmembrane region" description="Helical" evidence="2">
    <location>
        <begin position="7"/>
        <end position="28"/>
    </location>
</feature>
<reference evidence="3 4" key="1">
    <citation type="submission" date="2014-04" db="EMBL/GenBank/DDBJ databases">
        <authorList>
            <consortium name="DOE Joint Genome Institute"/>
            <person name="Kuo A."/>
            <person name="Kohler A."/>
            <person name="Nagy L.G."/>
            <person name="Floudas D."/>
            <person name="Copeland A."/>
            <person name="Barry K.W."/>
            <person name="Cichocki N."/>
            <person name="Veneault-Fourrey C."/>
            <person name="LaButti K."/>
            <person name="Lindquist E.A."/>
            <person name="Lipzen A."/>
            <person name="Lundell T."/>
            <person name="Morin E."/>
            <person name="Murat C."/>
            <person name="Sun H."/>
            <person name="Tunlid A."/>
            <person name="Henrissat B."/>
            <person name="Grigoriev I.V."/>
            <person name="Hibbett D.S."/>
            <person name="Martin F."/>
            <person name="Nordberg H.P."/>
            <person name="Cantor M.N."/>
            <person name="Hua S.X."/>
        </authorList>
    </citation>
    <scope>NUCLEOTIDE SEQUENCE [LARGE SCALE GENOMIC DNA]</scope>
    <source>
        <strain evidence="3 4">LaAM-08-1</strain>
    </source>
</reference>
<evidence type="ECO:0000256" key="1">
    <source>
        <dbReference type="SAM" id="MobiDB-lite"/>
    </source>
</evidence>
<dbReference type="Proteomes" id="UP000054477">
    <property type="component" value="Unassembled WGS sequence"/>
</dbReference>
<dbReference type="OrthoDB" id="2505950at2759"/>
<feature type="region of interest" description="Disordered" evidence="1">
    <location>
        <begin position="84"/>
        <end position="135"/>
    </location>
</feature>
<accession>A0A0C9Y8V3</accession>